<dbReference type="EMBL" id="JALJOQ010000002">
    <property type="protein sequence ID" value="KAK9813881.1"/>
    <property type="molecule type" value="Genomic_DNA"/>
</dbReference>
<dbReference type="Pfam" id="PF01764">
    <property type="entry name" value="Lipase_3"/>
    <property type="match status" value="1"/>
</dbReference>
<name>A0AAW1PK22_9CHLO</name>
<evidence type="ECO:0000256" key="1">
    <source>
        <dbReference type="SAM" id="MobiDB-lite"/>
    </source>
</evidence>
<proteinExistence type="predicted"/>
<dbReference type="PANTHER" id="PTHR47759:SF2">
    <property type="entry name" value="TRIGLYCERIDE LIPASE"/>
    <property type="match status" value="1"/>
</dbReference>
<dbReference type="InterPro" id="IPR029058">
    <property type="entry name" value="AB_hydrolase_fold"/>
</dbReference>
<dbReference type="Proteomes" id="UP001465755">
    <property type="component" value="Unassembled WGS sequence"/>
</dbReference>
<organism evidence="3 4">
    <name type="scientific">Symbiochloris irregularis</name>
    <dbReference type="NCBI Taxonomy" id="706552"/>
    <lineage>
        <taxon>Eukaryota</taxon>
        <taxon>Viridiplantae</taxon>
        <taxon>Chlorophyta</taxon>
        <taxon>core chlorophytes</taxon>
        <taxon>Trebouxiophyceae</taxon>
        <taxon>Trebouxiales</taxon>
        <taxon>Trebouxiaceae</taxon>
        <taxon>Symbiochloris</taxon>
    </lineage>
</organism>
<dbReference type="InterPro" id="IPR000008">
    <property type="entry name" value="C2_dom"/>
</dbReference>
<evidence type="ECO:0000313" key="3">
    <source>
        <dbReference type="EMBL" id="KAK9813881.1"/>
    </source>
</evidence>
<gene>
    <name evidence="3" type="ORF">WJX73_003222</name>
</gene>
<dbReference type="Gene3D" id="3.40.50.1820">
    <property type="entry name" value="alpha/beta hydrolase"/>
    <property type="match status" value="2"/>
</dbReference>
<dbReference type="AlphaFoldDB" id="A0AAW1PK22"/>
<feature type="domain" description="C2" evidence="2">
    <location>
        <begin position="97"/>
        <end position="220"/>
    </location>
</feature>
<dbReference type="Pfam" id="PF00168">
    <property type="entry name" value="C2"/>
    <property type="match status" value="1"/>
</dbReference>
<dbReference type="SUPFAM" id="SSF53474">
    <property type="entry name" value="alpha/beta-Hydrolases"/>
    <property type="match status" value="1"/>
</dbReference>
<keyword evidence="4" id="KW-1185">Reference proteome</keyword>
<dbReference type="Gene3D" id="2.60.40.150">
    <property type="entry name" value="C2 domain"/>
    <property type="match status" value="1"/>
</dbReference>
<accession>A0AAW1PK22</accession>
<feature type="compositionally biased region" description="Acidic residues" evidence="1">
    <location>
        <begin position="402"/>
        <end position="411"/>
    </location>
</feature>
<sequence>MQLQARLPLAHLTGQPCTRHLPWQSLLSPERRVCSYSTGPTSKRRRLGRAPQASNEGPSVIAEDFNLALAATLGACSFEAYNSPYSMYGLKEVDDNHSETVYMNKAFLNRVVRGVLQVHIRRAEGLSTHKNEKGKTVDLHPQVMVQVGPSCGWSSAQTATTDPIYGETMYLFVRDPEKESLRVSLQHCTSKPDQKQGELAWAELDDISTLCDGRSREVDVQVEGEDGFKGTVYLGLEFLEHTEDGTLLDDLSIRAAGQMMSDDWGWELPEEDWWVNTEYEWRSHLVKTDAPPMLELEDKDHALDITGEPAGSGEPLDREPWDMWSSLRKAIITRKLTSSFEPLAFLAHCPTDTEGWVFVNDNHEIVVAFRGTSSPADMIKDAVFDLAAFSPGNRPKSKGPEEVAEEVSDEDLEKGGMGGFLKFAEMIDSIPLVPQLGKLVSRVFSGGSGRTSTVQGKPPLTGWAKAQALMVYSAEHNECWVHNGFLQSYVAVSKPLVRLLEEIMDMKDDEPWHIYCTGHSMGGSLATLAAYELSAIDYKTAPKPKITVYTFGSPRVGNIPFAEDYDQQVPDTWRVANQNDIVTRIPSLLGYRHVGTEVRLTQEGTVRVSKISDDQVREGATMSDVWPRIKEGLTGSDDKLKKEFRELVKGEWEISQSLIRGQAIQEHMEDKYHDMLKACVELGGDECKAKFAEVDEALKA</sequence>
<dbReference type="PROSITE" id="PS50004">
    <property type="entry name" value="C2"/>
    <property type="match status" value="1"/>
</dbReference>
<protein>
    <recommendedName>
        <fullName evidence="2">C2 domain-containing protein</fullName>
    </recommendedName>
</protein>
<feature type="region of interest" description="Disordered" evidence="1">
    <location>
        <begin position="390"/>
        <end position="411"/>
    </location>
</feature>
<dbReference type="CDD" id="cd00519">
    <property type="entry name" value="Lipase_3"/>
    <property type="match status" value="1"/>
</dbReference>
<dbReference type="PANTHER" id="PTHR47759">
    <property type="entry name" value="OS04G0509100 PROTEIN"/>
    <property type="match status" value="1"/>
</dbReference>
<evidence type="ECO:0000313" key="4">
    <source>
        <dbReference type="Proteomes" id="UP001465755"/>
    </source>
</evidence>
<dbReference type="GO" id="GO:0006629">
    <property type="term" value="P:lipid metabolic process"/>
    <property type="evidence" value="ECO:0007669"/>
    <property type="project" value="InterPro"/>
</dbReference>
<comment type="caution">
    <text evidence="3">The sequence shown here is derived from an EMBL/GenBank/DDBJ whole genome shotgun (WGS) entry which is preliminary data.</text>
</comment>
<reference evidence="3 4" key="1">
    <citation type="journal article" date="2024" name="Nat. Commun.">
        <title>Phylogenomics reveals the evolutionary origins of lichenization in chlorophyte algae.</title>
        <authorList>
            <person name="Puginier C."/>
            <person name="Libourel C."/>
            <person name="Otte J."/>
            <person name="Skaloud P."/>
            <person name="Haon M."/>
            <person name="Grisel S."/>
            <person name="Petersen M."/>
            <person name="Berrin J.G."/>
            <person name="Delaux P.M."/>
            <person name="Dal Grande F."/>
            <person name="Keller J."/>
        </authorList>
    </citation>
    <scope>NUCLEOTIDE SEQUENCE [LARGE SCALE GENOMIC DNA]</scope>
    <source>
        <strain evidence="3 4">SAG 2036</strain>
    </source>
</reference>
<dbReference type="InterPro" id="IPR002921">
    <property type="entry name" value="Fungal_lipase-type"/>
</dbReference>
<dbReference type="SUPFAM" id="SSF49562">
    <property type="entry name" value="C2 domain (Calcium/lipid-binding domain, CaLB)"/>
    <property type="match status" value="1"/>
</dbReference>
<evidence type="ECO:0000259" key="2">
    <source>
        <dbReference type="PROSITE" id="PS50004"/>
    </source>
</evidence>
<feature type="region of interest" description="Disordered" evidence="1">
    <location>
        <begin position="34"/>
        <end position="56"/>
    </location>
</feature>
<dbReference type="InterPro" id="IPR035892">
    <property type="entry name" value="C2_domain_sf"/>
</dbReference>